<evidence type="ECO:0000256" key="12">
    <source>
        <dbReference type="ARBA" id="ARBA00023209"/>
    </source>
</evidence>
<evidence type="ECO:0000256" key="9">
    <source>
        <dbReference type="ARBA" id="ARBA00022989"/>
    </source>
</evidence>
<keyword evidence="14" id="KW-0012">Acyltransferase</keyword>
<keyword evidence="8" id="KW-0256">Endoplasmic reticulum</keyword>
<keyword evidence="13" id="KW-1208">Phospholipid metabolism</keyword>
<dbReference type="GO" id="GO:0030258">
    <property type="term" value="P:lipid modification"/>
    <property type="evidence" value="ECO:0007669"/>
    <property type="project" value="TreeGrafter"/>
</dbReference>
<evidence type="ECO:0000256" key="10">
    <source>
        <dbReference type="ARBA" id="ARBA00023098"/>
    </source>
</evidence>
<sequence>MCTFFSVPIASCLTLIRKKPLVLQSFLLSMIVGAIADLINVRQDGLRLLLCVLAGYPLAAIHRSFLYNKSAQVQHIAFVFIGVVLYLFNSGVDAVHGFIGVLMAYGIVRFLGGTRGSVVAAHVCFLGYLLVGYWYVESEAYDITWTTPYCIMTLRFTGLVMEIYDGAHFAKLKADQKETAIRDKPGLLELAAFGLFYTGTFAGPQFTLSRFRNYVNGHWLNENKEPKQSALMPSLGRFIAGCTYMVLNQWGAVWVPNSFFNSQEFFNMPFLWRWTWAMIWFRLTMFRYCAMWLITEGAAILNGIGYNGKDEHGNDRWDGVRDVHIWLWETGHDFSSVISSFNCGTNTFAKNHIFRRLRWLGSRAAAHLVTLSYLAIWHGYHLGYFFLFLFEFGCMIAQEQLYSLINDTPGWAEFNAKPAVRPFVWFFGRLVIQYFMGFIFLCMGLLKTKYWIGPVKSLYFVGFILVFAVWPVLHYTLRRILPKKTDHLKSEKNNLNNAAPNKKEL</sequence>
<dbReference type="GO" id="GO:0005783">
    <property type="term" value="C:endoplasmic reticulum"/>
    <property type="evidence" value="ECO:0007669"/>
    <property type="project" value="UniProtKB-SubCell"/>
</dbReference>
<comment type="pathway">
    <text evidence="3">Lipid metabolism; phospholipid metabolism.</text>
</comment>
<dbReference type="InterPro" id="IPR004299">
    <property type="entry name" value="MBOAT_fam"/>
</dbReference>
<evidence type="ECO:0000256" key="7">
    <source>
        <dbReference type="ARBA" id="ARBA00022692"/>
    </source>
</evidence>
<keyword evidence="21" id="KW-1185">Reference proteome</keyword>
<organism evidence="20 21">
    <name type="scientific">Cylicocyclus nassatus</name>
    <name type="common">Nematode worm</name>
    <dbReference type="NCBI Taxonomy" id="53992"/>
    <lineage>
        <taxon>Eukaryota</taxon>
        <taxon>Metazoa</taxon>
        <taxon>Ecdysozoa</taxon>
        <taxon>Nematoda</taxon>
        <taxon>Chromadorea</taxon>
        <taxon>Rhabditida</taxon>
        <taxon>Rhabditina</taxon>
        <taxon>Rhabditomorpha</taxon>
        <taxon>Strongyloidea</taxon>
        <taxon>Strongylidae</taxon>
        <taxon>Cylicocyclus</taxon>
    </lineage>
</organism>
<comment type="similarity">
    <text evidence="4">Belongs to the membrane-bound acyltransferase family.</text>
</comment>
<comment type="caution">
    <text evidence="20">The sequence shown here is derived from an EMBL/GenBank/DDBJ whole genome shotgun (WGS) entry which is preliminary data.</text>
</comment>
<keyword evidence="7 19" id="KW-0812">Transmembrane</keyword>
<feature type="transmembrane region" description="Helical" evidence="19">
    <location>
        <begin position="118"/>
        <end position="136"/>
    </location>
</feature>
<evidence type="ECO:0000256" key="5">
    <source>
        <dbReference type="ARBA" id="ARBA00022516"/>
    </source>
</evidence>
<evidence type="ECO:0000256" key="1">
    <source>
        <dbReference type="ARBA" id="ARBA00004141"/>
    </source>
</evidence>
<dbReference type="GO" id="GO:0047184">
    <property type="term" value="F:1-acylglycerophosphocholine O-acyltransferase activity"/>
    <property type="evidence" value="ECO:0007669"/>
    <property type="project" value="UniProtKB-EC"/>
</dbReference>
<gene>
    <name evidence="20" type="ORF">CYNAS_LOCUS16495</name>
</gene>
<dbReference type="AlphaFoldDB" id="A0AA36H6B2"/>
<evidence type="ECO:0000256" key="15">
    <source>
        <dbReference type="ARBA" id="ARBA00025707"/>
    </source>
</evidence>
<evidence type="ECO:0000256" key="8">
    <source>
        <dbReference type="ARBA" id="ARBA00022824"/>
    </source>
</evidence>
<dbReference type="GO" id="GO:0006656">
    <property type="term" value="P:phosphatidylcholine biosynthetic process"/>
    <property type="evidence" value="ECO:0007669"/>
    <property type="project" value="TreeGrafter"/>
</dbReference>
<keyword evidence="6" id="KW-0808">Transferase</keyword>
<evidence type="ECO:0000313" key="20">
    <source>
        <dbReference type="EMBL" id="CAJ0604512.1"/>
    </source>
</evidence>
<evidence type="ECO:0000256" key="17">
    <source>
        <dbReference type="ARBA" id="ARBA00038923"/>
    </source>
</evidence>
<dbReference type="GO" id="GO:0071617">
    <property type="term" value="F:lysophospholipid acyltransferase activity"/>
    <property type="evidence" value="ECO:0007669"/>
    <property type="project" value="TreeGrafter"/>
</dbReference>
<protein>
    <recommendedName>
        <fullName evidence="18">Lysophospholipid acyltransferase 5</fullName>
        <ecNumber evidence="16">2.3.1.23</ecNumber>
        <ecNumber evidence="17">2.3.1.n6</ecNumber>
    </recommendedName>
</protein>
<feature type="transmembrane region" description="Helical" evidence="19">
    <location>
        <begin position="21"/>
        <end position="39"/>
    </location>
</feature>
<reference evidence="20" key="1">
    <citation type="submission" date="2023-07" db="EMBL/GenBank/DDBJ databases">
        <authorList>
            <consortium name="CYATHOMIX"/>
        </authorList>
    </citation>
    <scope>NUCLEOTIDE SEQUENCE</scope>
    <source>
        <strain evidence="20">N/A</strain>
    </source>
</reference>
<evidence type="ECO:0000256" key="16">
    <source>
        <dbReference type="ARBA" id="ARBA00026120"/>
    </source>
</evidence>
<evidence type="ECO:0000256" key="4">
    <source>
        <dbReference type="ARBA" id="ARBA00010323"/>
    </source>
</evidence>
<feature type="transmembrane region" description="Helical" evidence="19">
    <location>
        <begin position="423"/>
        <end position="446"/>
    </location>
</feature>
<keyword evidence="11 19" id="KW-0472">Membrane</keyword>
<dbReference type="EC" id="2.3.1.n6" evidence="17"/>
<evidence type="ECO:0000313" key="21">
    <source>
        <dbReference type="Proteomes" id="UP001176961"/>
    </source>
</evidence>
<feature type="transmembrane region" description="Helical" evidence="19">
    <location>
        <begin position="458"/>
        <end position="477"/>
    </location>
</feature>
<evidence type="ECO:0000256" key="11">
    <source>
        <dbReference type="ARBA" id="ARBA00023136"/>
    </source>
</evidence>
<dbReference type="EC" id="2.3.1.23" evidence="16"/>
<evidence type="ECO:0000256" key="6">
    <source>
        <dbReference type="ARBA" id="ARBA00022679"/>
    </source>
</evidence>
<keyword evidence="9 19" id="KW-1133">Transmembrane helix</keyword>
<evidence type="ECO:0000256" key="3">
    <source>
        <dbReference type="ARBA" id="ARBA00005074"/>
    </source>
</evidence>
<comment type="subcellular location">
    <subcellularLocation>
        <location evidence="2">Endoplasmic reticulum</location>
    </subcellularLocation>
    <subcellularLocation>
        <location evidence="1">Membrane</location>
        <topology evidence="1">Multi-pass membrane protein</topology>
    </subcellularLocation>
</comment>
<dbReference type="PANTHER" id="PTHR13906:SF14">
    <property type="entry name" value="LYSOPHOSPHOLIPID ACYLTRANSFERASE 5"/>
    <property type="match status" value="1"/>
</dbReference>
<evidence type="ECO:0000256" key="13">
    <source>
        <dbReference type="ARBA" id="ARBA00023264"/>
    </source>
</evidence>
<dbReference type="InterPro" id="IPR049941">
    <property type="entry name" value="LPLAT_7/PORCN-like"/>
</dbReference>
<name>A0AA36H6B2_CYLNA</name>
<dbReference type="EMBL" id="CATQJL010000305">
    <property type="protein sequence ID" value="CAJ0604512.1"/>
    <property type="molecule type" value="Genomic_DNA"/>
</dbReference>
<feature type="transmembrane region" description="Helical" evidence="19">
    <location>
        <begin position="357"/>
        <end position="376"/>
    </location>
</feature>
<dbReference type="Pfam" id="PF03062">
    <property type="entry name" value="MBOAT"/>
    <property type="match status" value="1"/>
</dbReference>
<dbReference type="GO" id="GO:0016020">
    <property type="term" value="C:membrane"/>
    <property type="evidence" value="ECO:0007669"/>
    <property type="project" value="UniProtKB-SubCell"/>
</dbReference>
<evidence type="ECO:0000256" key="19">
    <source>
        <dbReference type="SAM" id="Phobius"/>
    </source>
</evidence>
<evidence type="ECO:0000256" key="2">
    <source>
        <dbReference type="ARBA" id="ARBA00004240"/>
    </source>
</evidence>
<feature type="transmembrane region" description="Helical" evidence="19">
    <location>
        <begin position="45"/>
        <end position="61"/>
    </location>
</feature>
<keyword evidence="5" id="KW-0444">Lipid biosynthesis</keyword>
<evidence type="ECO:0000256" key="14">
    <source>
        <dbReference type="ARBA" id="ARBA00023315"/>
    </source>
</evidence>
<keyword evidence="10" id="KW-0443">Lipid metabolism</keyword>
<evidence type="ECO:0000256" key="18">
    <source>
        <dbReference type="ARBA" id="ARBA00039721"/>
    </source>
</evidence>
<keyword evidence="12" id="KW-0594">Phospholipid biosynthesis</keyword>
<proteinExistence type="inferred from homology"/>
<feature type="transmembrane region" description="Helical" evidence="19">
    <location>
        <begin position="190"/>
        <end position="209"/>
    </location>
</feature>
<dbReference type="Proteomes" id="UP001176961">
    <property type="component" value="Unassembled WGS sequence"/>
</dbReference>
<comment type="pathway">
    <text evidence="15">Phospholipid metabolism.</text>
</comment>
<dbReference type="PANTHER" id="PTHR13906">
    <property type="entry name" value="PORCUPINE"/>
    <property type="match status" value="1"/>
</dbReference>
<accession>A0AA36H6B2</accession>